<dbReference type="STRING" id="27835.A0A0N4YFC4"/>
<keyword evidence="5" id="KW-1185">Reference proteome</keyword>
<dbReference type="Pfam" id="PF13848">
    <property type="entry name" value="Thioredoxin_6"/>
    <property type="match status" value="1"/>
</dbReference>
<dbReference type="WBParaSite" id="NBR_0001545101-mRNA-1">
    <property type="protein sequence ID" value="NBR_0001545101-mRNA-1"/>
    <property type="gene ID" value="NBR_0001545101"/>
</dbReference>
<protein>
    <submittedName>
        <fullName evidence="6">Endoplasmic reticulum resident protein 44 (inferred by orthology to a human protein)</fullName>
    </submittedName>
</protein>
<accession>A0A0N4YFC4</accession>
<dbReference type="SUPFAM" id="SSF52833">
    <property type="entry name" value="Thioredoxin-like"/>
    <property type="match status" value="1"/>
</dbReference>
<name>A0A0N4YFC4_NIPBR</name>
<feature type="domain" description="Thioredoxin" evidence="3">
    <location>
        <begin position="1"/>
        <end position="130"/>
    </location>
</feature>
<dbReference type="Pfam" id="PF00085">
    <property type="entry name" value="Thioredoxin"/>
    <property type="match status" value="1"/>
</dbReference>
<dbReference type="AlphaFoldDB" id="A0A0N4YFC4"/>
<dbReference type="GO" id="GO:0003756">
    <property type="term" value="F:protein disulfide isomerase activity"/>
    <property type="evidence" value="ECO:0007669"/>
    <property type="project" value="TreeGrafter"/>
</dbReference>
<dbReference type="InterPro" id="IPR013766">
    <property type="entry name" value="Thioredoxin_domain"/>
</dbReference>
<evidence type="ECO:0000313" key="5">
    <source>
        <dbReference type="Proteomes" id="UP000271162"/>
    </source>
</evidence>
<feature type="chain" id="PRO_5043125563" evidence="2">
    <location>
        <begin position="18"/>
        <end position="373"/>
    </location>
</feature>
<evidence type="ECO:0000256" key="2">
    <source>
        <dbReference type="SAM" id="SignalP"/>
    </source>
</evidence>
<dbReference type="GO" id="GO:0006457">
    <property type="term" value="P:protein folding"/>
    <property type="evidence" value="ECO:0007669"/>
    <property type="project" value="TreeGrafter"/>
</dbReference>
<keyword evidence="2" id="KW-0732">Signal</keyword>
<dbReference type="OMA" id="RMTINPL"/>
<evidence type="ECO:0000313" key="6">
    <source>
        <dbReference type="WBParaSite" id="NBR_0001545101-mRNA-1"/>
    </source>
</evidence>
<dbReference type="GO" id="GO:0005789">
    <property type="term" value="C:endoplasmic reticulum membrane"/>
    <property type="evidence" value="ECO:0007669"/>
    <property type="project" value="TreeGrafter"/>
</dbReference>
<dbReference type="GO" id="GO:0005793">
    <property type="term" value="C:endoplasmic reticulum-Golgi intermediate compartment"/>
    <property type="evidence" value="ECO:0007669"/>
    <property type="project" value="TreeGrafter"/>
</dbReference>
<evidence type="ECO:0000256" key="1">
    <source>
        <dbReference type="SAM" id="MobiDB-lite"/>
    </source>
</evidence>
<dbReference type="InterPro" id="IPR052643">
    <property type="entry name" value="ERP44"/>
</dbReference>
<reference evidence="4 5" key="2">
    <citation type="submission" date="2018-11" db="EMBL/GenBank/DDBJ databases">
        <authorList>
            <consortium name="Pathogen Informatics"/>
        </authorList>
    </citation>
    <scope>NUCLEOTIDE SEQUENCE [LARGE SCALE GENOMIC DNA]</scope>
</reference>
<feature type="region of interest" description="Disordered" evidence="1">
    <location>
        <begin position="320"/>
        <end position="352"/>
    </location>
</feature>
<dbReference type="PANTHER" id="PTHR46295">
    <property type="entry name" value="ENDOPLASMIC RETICULUM RESIDENT PROTEIN 44"/>
    <property type="match status" value="1"/>
</dbReference>
<evidence type="ECO:0000259" key="3">
    <source>
        <dbReference type="PROSITE" id="PS51352"/>
    </source>
</evidence>
<dbReference type="PANTHER" id="PTHR46295:SF1">
    <property type="entry name" value="ENDOPLASMIC RETICULUM RESIDENT PROTEIN 44"/>
    <property type="match status" value="1"/>
</dbReference>
<gene>
    <name evidence="4" type="ORF">NBR_LOCUS15457</name>
</gene>
<dbReference type="PROSITE" id="PS51352">
    <property type="entry name" value="THIOREDOXIN_2"/>
    <property type="match status" value="1"/>
</dbReference>
<proteinExistence type="predicted"/>
<dbReference type="Gene3D" id="3.40.30.10">
    <property type="entry name" value="Glutaredoxin"/>
    <property type="match status" value="2"/>
</dbReference>
<evidence type="ECO:0000313" key="4">
    <source>
        <dbReference type="EMBL" id="VDL79051.1"/>
    </source>
</evidence>
<organism evidence="6">
    <name type="scientific">Nippostrongylus brasiliensis</name>
    <name type="common">Rat hookworm</name>
    <dbReference type="NCBI Taxonomy" id="27835"/>
    <lineage>
        <taxon>Eukaryota</taxon>
        <taxon>Metazoa</taxon>
        <taxon>Ecdysozoa</taxon>
        <taxon>Nematoda</taxon>
        <taxon>Chromadorea</taxon>
        <taxon>Rhabditida</taxon>
        <taxon>Rhabditina</taxon>
        <taxon>Rhabditomorpha</taxon>
        <taxon>Strongyloidea</taxon>
        <taxon>Heligmosomidae</taxon>
        <taxon>Nippostrongylus</taxon>
    </lineage>
</organism>
<reference evidence="6" key="1">
    <citation type="submission" date="2016-04" db="UniProtKB">
        <authorList>
            <consortium name="WormBaseParasite"/>
        </authorList>
    </citation>
    <scope>IDENTIFICATION</scope>
</reference>
<dbReference type="Proteomes" id="UP000271162">
    <property type="component" value="Unassembled WGS sequence"/>
</dbReference>
<feature type="signal peptide" evidence="2">
    <location>
        <begin position="1"/>
        <end position="17"/>
    </location>
</feature>
<sequence length="373" mass="43049">MRIVVAALVVLANGVLCEDLVQLTTENVQAILGAHQLAFVTFGADWCPYSAQLKPIFAQAAARFKTENPMADVIWASVDCVAEVKYICESKFVNKYPTMKMFIFGDEMKHEYRGTRTVEALTAYISEHYKSPIKMFNNENSLLQQMDKTKRNVVGYVRRDDSTYKNLHFTGDLQNYTYLKSWLTDKCVPIVREVTFANVEGFTEEGVPFLIYFRDAEKKHEDNIFIDAVMRELPDLRMTINPLLADGKVFQHPLRHLGKTTNDLPVLAIDSFVHMYLFPDIKKLSEPGVLRQLHQRFHMQMPEQQQKLEQFKKQHNITADLQDRREEQAAKAQDQPTPHEAETAPPQVTVKESVFKQLKPSEKRYSLLQKTEL</sequence>
<dbReference type="EMBL" id="UYSL01021744">
    <property type="protein sequence ID" value="VDL79051.1"/>
    <property type="molecule type" value="Genomic_DNA"/>
</dbReference>
<dbReference type="InterPro" id="IPR036249">
    <property type="entry name" value="Thioredoxin-like_sf"/>
</dbReference>